<keyword evidence="3" id="KW-1185">Reference proteome</keyword>
<keyword evidence="1" id="KW-0812">Transmembrane</keyword>
<organism evidence="2 3">
    <name type="scientific">Paracoccus maritimus</name>
    <dbReference type="NCBI Taxonomy" id="2933292"/>
    <lineage>
        <taxon>Bacteria</taxon>
        <taxon>Pseudomonadati</taxon>
        <taxon>Pseudomonadota</taxon>
        <taxon>Alphaproteobacteria</taxon>
        <taxon>Rhodobacterales</taxon>
        <taxon>Paracoccaceae</taxon>
        <taxon>Paracoccus</taxon>
    </lineage>
</organism>
<keyword evidence="1" id="KW-1133">Transmembrane helix</keyword>
<name>A0ABT2K7P9_9RHOB</name>
<evidence type="ECO:0000313" key="3">
    <source>
        <dbReference type="Proteomes" id="UP001320702"/>
    </source>
</evidence>
<comment type="caution">
    <text evidence="2">The sequence shown here is derived from an EMBL/GenBank/DDBJ whole genome shotgun (WGS) entry which is preliminary data.</text>
</comment>
<evidence type="ECO:0000313" key="2">
    <source>
        <dbReference type="EMBL" id="MCT4332009.1"/>
    </source>
</evidence>
<feature type="transmembrane region" description="Helical" evidence="1">
    <location>
        <begin position="16"/>
        <end position="35"/>
    </location>
</feature>
<dbReference type="RefSeq" id="WP_260275883.1">
    <property type="nucleotide sequence ID" value="NZ_JANAVZ010000002.1"/>
</dbReference>
<evidence type="ECO:0000256" key="1">
    <source>
        <dbReference type="SAM" id="Phobius"/>
    </source>
</evidence>
<reference evidence="2 3" key="1">
    <citation type="submission" date="2022-04" db="EMBL/GenBank/DDBJ databases">
        <title>Paracoccus sp. YLB-12 draft genome sequence.</title>
        <authorList>
            <person name="Yu L."/>
        </authorList>
    </citation>
    <scope>NUCLEOTIDE SEQUENCE [LARGE SCALE GENOMIC DNA]</scope>
    <source>
        <strain evidence="2 3">YLB-12</strain>
    </source>
</reference>
<keyword evidence="1" id="KW-0472">Membrane</keyword>
<proteinExistence type="predicted"/>
<dbReference type="Proteomes" id="UP001320702">
    <property type="component" value="Unassembled WGS sequence"/>
</dbReference>
<accession>A0ABT2K7P9</accession>
<dbReference type="EMBL" id="JANAVZ010000002">
    <property type="protein sequence ID" value="MCT4332009.1"/>
    <property type="molecule type" value="Genomic_DNA"/>
</dbReference>
<gene>
    <name evidence="2" type="ORF">MU516_03885</name>
</gene>
<protein>
    <recommendedName>
        <fullName evidence="4">PepSY domain-containing protein</fullName>
    </recommendedName>
</protein>
<evidence type="ECO:0008006" key="4">
    <source>
        <dbReference type="Google" id="ProtNLM"/>
    </source>
</evidence>
<sequence>MSGLVSIWDLIGITGTMYRGLLFLSLMTLVVFVGAGRGDGPHSHGGFWQGNPLTLRVAAQDFRPLPFHELAERVDRRYRGRLIGADIAPPTPKERELGAALVYEFRLMTPQRHLLLIRMDARNGRFLEVAGRGQIAALRREPLDDDDDDDDNDFDED</sequence>